<feature type="compositionally biased region" description="Polar residues" evidence="1">
    <location>
        <begin position="70"/>
        <end position="85"/>
    </location>
</feature>
<gene>
    <name evidence="2" type="ORF">ANE_LOCUS12982</name>
</gene>
<accession>A0A565BMF9</accession>
<sequence>MTNLWQIWSPKHLDLTSRSVTTYHQDASRKESQIHCRTSYCNTKRTGREIVDEKNRSEPPHHRSDISLASRRQNTNGESCSSTNAIPRPWLASDSTNEISRTEEVSPRLTT</sequence>
<comment type="caution">
    <text evidence="2">The sequence shown here is derived from an EMBL/GenBank/DDBJ whole genome shotgun (WGS) entry which is preliminary data.</text>
</comment>
<dbReference type="EMBL" id="CABITT030000004">
    <property type="protein sequence ID" value="VVB02538.1"/>
    <property type="molecule type" value="Genomic_DNA"/>
</dbReference>
<evidence type="ECO:0000256" key="1">
    <source>
        <dbReference type="SAM" id="MobiDB-lite"/>
    </source>
</evidence>
<dbReference type="AlphaFoldDB" id="A0A565BMF9"/>
<reference evidence="2" key="1">
    <citation type="submission" date="2019-07" db="EMBL/GenBank/DDBJ databases">
        <authorList>
            <person name="Dittberner H."/>
        </authorList>
    </citation>
    <scope>NUCLEOTIDE SEQUENCE [LARGE SCALE GENOMIC DNA]</scope>
</reference>
<proteinExistence type="predicted"/>
<dbReference type="Proteomes" id="UP000489600">
    <property type="component" value="Unassembled WGS sequence"/>
</dbReference>
<evidence type="ECO:0000313" key="2">
    <source>
        <dbReference type="EMBL" id="VVB02538.1"/>
    </source>
</evidence>
<organism evidence="2 3">
    <name type="scientific">Arabis nemorensis</name>
    <dbReference type="NCBI Taxonomy" id="586526"/>
    <lineage>
        <taxon>Eukaryota</taxon>
        <taxon>Viridiplantae</taxon>
        <taxon>Streptophyta</taxon>
        <taxon>Embryophyta</taxon>
        <taxon>Tracheophyta</taxon>
        <taxon>Spermatophyta</taxon>
        <taxon>Magnoliopsida</taxon>
        <taxon>eudicotyledons</taxon>
        <taxon>Gunneridae</taxon>
        <taxon>Pentapetalae</taxon>
        <taxon>rosids</taxon>
        <taxon>malvids</taxon>
        <taxon>Brassicales</taxon>
        <taxon>Brassicaceae</taxon>
        <taxon>Arabideae</taxon>
        <taxon>Arabis</taxon>
    </lineage>
</organism>
<name>A0A565BMF9_9BRAS</name>
<keyword evidence="3" id="KW-1185">Reference proteome</keyword>
<feature type="compositionally biased region" description="Basic and acidic residues" evidence="1">
    <location>
        <begin position="46"/>
        <end position="65"/>
    </location>
</feature>
<protein>
    <submittedName>
        <fullName evidence="2">Uncharacterized protein</fullName>
    </submittedName>
</protein>
<feature type="compositionally biased region" description="Basic and acidic residues" evidence="1">
    <location>
        <begin position="100"/>
        <end position="111"/>
    </location>
</feature>
<evidence type="ECO:0000313" key="3">
    <source>
        <dbReference type="Proteomes" id="UP000489600"/>
    </source>
</evidence>
<feature type="region of interest" description="Disordered" evidence="1">
    <location>
        <begin position="45"/>
        <end position="111"/>
    </location>
</feature>